<keyword evidence="4" id="KW-1185">Reference proteome</keyword>
<dbReference type="EMBL" id="JAPTGC010000003">
    <property type="protein sequence ID" value="MCZ0862256.1"/>
    <property type="molecule type" value="Genomic_DNA"/>
</dbReference>
<feature type="compositionally biased region" description="Low complexity" evidence="1">
    <location>
        <begin position="88"/>
        <end position="110"/>
    </location>
</feature>
<feature type="transmembrane region" description="Helical" evidence="2">
    <location>
        <begin position="227"/>
        <end position="247"/>
    </location>
</feature>
<dbReference type="RefSeq" id="WP_268922485.1">
    <property type="nucleotide sequence ID" value="NZ_JAPTGC010000003.1"/>
</dbReference>
<gene>
    <name evidence="3" type="ORF">O0S09_03175</name>
</gene>
<reference evidence="3" key="1">
    <citation type="submission" date="2022-12" db="EMBL/GenBank/DDBJ databases">
        <title>Isolation and characterisation of novel Methanocorpusculum spp. from native Australian herbivores indicates the genus is ancestrally host-associated.</title>
        <authorList>
            <person name="Volmer J.G."/>
            <person name="Soo R.M."/>
            <person name="Evans P.N."/>
            <person name="Hoedt E.C."/>
            <person name="Astorga Alsina A.L."/>
            <person name="Woodcroft B.J."/>
            <person name="Tyson G.W."/>
            <person name="Hugenholtz P."/>
            <person name="Morrison M."/>
        </authorList>
    </citation>
    <scope>NUCLEOTIDE SEQUENCE</scope>
    <source>
        <strain evidence="3">CW153</strain>
    </source>
</reference>
<comment type="caution">
    <text evidence="3">The sequence shown here is derived from an EMBL/GenBank/DDBJ whole genome shotgun (WGS) entry which is preliminary data.</text>
</comment>
<feature type="region of interest" description="Disordered" evidence="1">
    <location>
        <begin position="253"/>
        <end position="274"/>
    </location>
</feature>
<keyword evidence="2" id="KW-0812">Transmembrane</keyword>
<evidence type="ECO:0000256" key="1">
    <source>
        <dbReference type="SAM" id="MobiDB-lite"/>
    </source>
</evidence>
<feature type="region of interest" description="Disordered" evidence="1">
    <location>
        <begin position="168"/>
        <end position="191"/>
    </location>
</feature>
<sequence>MAIPLKSILKTLIKTPKKTDPLDPSDLEKTYRKREPNLANINAGTAVYTPKKNAIEDLQYAFSKSGGVSVSKSTGNPYAVTISKTTTKTGTKPTVTTTGKNGTTTTGNKTPSPPVSTPDTPKISATRTLGGTLTTAGLGALAGAAGTAYMTASNEVEKLKETITQIISGNENNGNSGGDGDGKNSGDDGEQILPWQDAEDAASGLLNGLSDVPGLGSIITDAEENGYSLPIFLLIAIIALLIIRAIWNHLKKRNQKTPAKRTKTTRKNAPTVKT</sequence>
<feature type="compositionally biased region" description="Basic residues" evidence="1">
    <location>
        <begin position="253"/>
        <end position="266"/>
    </location>
</feature>
<dbReference type="Proteomes" id="UP001141336">
    <property type="component" value="Unassembled WGS sequence"/>
</dbReference>
<feature type="region of interest" description="Disordered" evidence="1">
    <location>
        <begin position="88"/>
        <end position="121"/>
    </location>
</feature>
<protein>
    <submittedName>
        <fullName evidence="3">Uncharacterized protein</fullName>
    </submittedName>
</protein>
<evidence type="ECO:0000313" key="4">
    <source>
        <dbReference type="Proteomes" id="UP001141336"/>
    </source>
</evidence>
<keyword evidence="2" id="KW-1133">Transmembrane helix</keyword>
<proteinExistence type="predicted"/>
<accession>A0ABT4IKJ1</accession>
<evidence type="ECO:0000256" key="2">
    <source>
        <dbReference type="SAM" id="Phobius"/>
    </source>
</evidence>
<name>A0ABT4IKJ1_9EURY</name>
<evidence type="ECO:0000313" key="3">
    <source>
        <dbReference type="EMBL" id="MCZ0862256.1"/>
    </source>
</evidence>
<keyword evidence="2" id="KW-0472">Membrane</keyword>
<organism evidence="3 4">
    <name type="scientific">Methanocorpusculum vombati</name>
    <dbReference type="NCBI Taxonomy" id="3002864"/>
    <lineage>
        <taxon>Archaea</taxon>
        <taxon>Methanobacteriati</taxon>
        <taxon>Methanobacteriota</taxon>
        <taxon>Stenosarchaea group</taxon>
        <taxon>Methanomicrobia</taxon>
        <taxon>Methanomicrobiales</taxon>
        <taxon>Methanocorpusculaceae</taxon>
        <taxon>Methanocorpusculum</taxon>
    </lineage>
</organism>